<protein>
    <submittedName>
        <fullName evidence="2">Uncharacterized protein</fullName>
    </submittedName>
</protein>
<keyword evidence="1" id="KW-0732">Signal</keyword>
<comment type="caution">
    <text evidence="2">The sequence shown here is derived from an EMBL/GenBank/DDBJ whole genome shotgun (WGS) entry which is preliminary data.</text>
</comment>
<dbReference type="SUPFAM" id="SSF103515">
    <property type="entry name" value="Autotransporter"/>
    <property type="match status" value="1"/>
</dbReference>
<organism evidence="2 3">
    <name type="scientific">Deinococcus radiotolerans</name>
    <dbReference type="NCBI Taxonomy" id="1309407"/>
    <lineage>
        <taxon>Bacteria</taxon>
        <taxon>Thermotogati</taxon>
        <taxon>Deinococcota</taxon>
        <taxon>Deinococci</taxon>
        <taxon>Deinococcales</taxon>
        <taxon>Deinococcaceae</taxon>
        <taxon>Deinococcus</taxon>
    </lineage>
</organism>
<dbReference type="InterPro" id="IPR036709">
    <property type="entry name" value="Autotransporte_beta_dom_sf"/>
</dbReference>
<proteinExistence type="predicted"/>
<evidence type="ECO:0000313" key="2">
    <source>
        <dbReference type="EMBL" id="GGL07935.1"/>
    </source>
</evidence>
<feature type="signal peptide" evidence="1">
    <location>
        <begin position="1"/>
        <end position="24"/>
    </location>
</feature>
<dbReference type="RefSeq" id="WP_189069649.1">
    <property type="nucleotide sequence ID" value="NZ_BMPE01000009.1"/>
</dbReference>
<name>A0ABQ2FMS9_9DEIO</name>
<evidence type="ECO:0000256" key="1">
    <source>
        <dbReference type="SAM" id="SignalP"/>
    </source>
</evidence>
<keyword evidence="3" id="KW-1185">Reference proteome</keyword>
<sequence length="434" mass="44965">MTAHHPPVPWIISLLLALSSAAQAEGSVQLRLYSVPAPLDLRDSASVTLHYQTPRGSRDAITVDLSAERTAATFGIRYTQPRHTLQATGRRSADLAAARSDLGATLVYTYVPALPGSGAALTAVTTFYSLSSSASPTSAYSSHTLGVAGSARLTRELNLSTTATTTAVSLRQQASPLWSGAVSGALSYARDGTSAYLAPSLNLQKAGTRWNVTAGGSTRLQPNLTGTATVALTQGSPLSASGTLAYTTGRWHLQTTAATSTNRFTLGAGTRLTVSERLALGTSATYAPSTRTPTVAADVSAKAGGLSFGVTTSLALPPDTTPTFTAQANLSGQQQPWQGSLNLSYTRAPTTTSASATGTLSYTSGALNAQVGLGLNHSGPEKPITGRADLTVNYAVTPRLDLSASARYEQSAAATPATYRYGLGLRYRFDQETP</sequence>
<evidence type="ECO:0000313" key="3">
    <source>
        <dbReference type="Proteomes" id="UP000604341"/>
    </source>
</evidence>
<accession>A0ABQ2FMS9</accession>
<dbReference type="EMBL" id="BMPE01000009">
    <property type="protein sequence ID" value="GGL07935.1"/>
    <property type="molecule type" value="Genomic_DNA"/>
</dbReference>
<gene>
    <name evidence="2" type="ORF">GCM10010844_28320</name>
</gene>
<feature type="chain" id="PRO_5045794472" evidence="1">
    <location>
        <begin position="25"/>
        <end position="434"/>
    </location>
</feature>
<reference evidence="3" key="1">
    <citation type="journal article" date="2019" name="Int. J. Syst. Evol. Microbiol.">
        <title>The Global Catalogue of Microorganisms (GCM) 10K type strain sequencing project: providing services to taxonomists for standard genome sequencing and annotation.</title>
        <authorList>
            <consortium name="The Broad Institute Genomics Platform"/>
            <consortium name="The Broad Institute Genome Sequencing Center for Infectious Disease"/>
            <person name="Wu L."/>
            <person name="Ma J."/>
        </authorList>
    </citation>
    <scope>NUCLEOTIDE SEQUENCE [LARGE SCALE GENOMIC DNA]</scope>
    <source>
        <strain evidence="3">JCM 19173</strain>
    </source>
</reference>
<dbReference type="Proteomes" id="UP000604341">
    <property type="component" value="Unassembled WGS sequence"/>
</dbReference>